<feature type="transmembrane region" description="Helical" evidence="12">
    <location>
        <begin position="54"/>
        <end position="73"/>
    </location>
</feature>
<feature type="transmembrane region" description="Helical" evidence="12">
    <location>
        <begin position="142"/>
        <end position="164"/>
    </location>
</feature>
<keyword evidence="4 14" id="KW-0645">Protease</keyword>
<dbReference type="Pfam" id="PF02163">
    <property type="entry name" value="Peptidase_M50"/>
    <property type="match status" value="2"/>
</dbReference>
<evidence type="ECO:0000256" key="10">
    <source>
        <dbReference type="ARBA" id="ARBA00023049"/>
    </source>
</evidence>
<evidence type="ECO:0000256" key="12">
    <source>
        <dbReference type="SAM" id="Phobius"/>
    </source>
</evidence>
<feature type="transmembrane region" description="Helical" evidence="12">
    <location>
        <begin position="114"/>
        <end position="135"/>
    </location>
</feature>
<feature type="domain" description="Peptidase M50" evidence="13">
    <location>
        <begin position="137"/>
        <end position="204"/>
    </location>
</feature>
<dbReference type="PANTHER" id="PTHR39188">
    <property type="entry name" value="MEMBRANE-ASSOCIATED ZINC METALLOPROTEASE M50B"/>
    <property type="match status" value="1"/>
</dbReference>
<comment type="subcellular location">
    <subcellularLocation>
        <location evidence="2">Membrane</location>
        <topology evidence="2">Multi-pass membrane protein</topology>
    </subcellularLocation>
</comment>
<keyword evidence="11 12" id="KW-0472">Membrane</keyword>
<dbReference type="EMBL" id="MLJW01000262">
    <property type="protein sequence ID" value="OIQ91346.1"/>
    <property type="molecule type" value="Genomic_DNA"/>
</dbReference>
<keyword evidence="10 14" id="KW-0482">Metalloprotease</keyword>
<evidence type="ECO:0000256" key="3">
    <source>
        <dbReference type="ARBA" id="ARBA00007931"/>
    </source>
</evidence>
<dbReference type="GO" id="GO:0046872">
    <property type="term" value="F:metal ion binding"/>
    <property type="evidence" value="ECO:0007669"/>
    <property type="project" value="UniProtKB-KW"/>
</dbReference>
<reference evidence="14" key="1">
    <citation type="submission" date="2016-10" db="EMBL/GenBank/DDBJ databases">
        <title>Sequence of Gallionella enrichment culture.</title>
        <authorList>
            <person name="Poehlein A."/>
            <person name="Muehling M."/>
            <person name="Daniel R."/>
        </authorList>
    </citation>
    <scope>NUCLEOTIDE SEQUENCE</scope>
</reference>
<comment type="cofactor">
    <cofactor evidence="1">
        <name>Zn(2+)</name>
        <dbReference type="ChEBI" id="CHEBI:29105"/>
    </cofactor>
</comment>
<dbReference type="GO" id="GO:0006508">
    <property type="term" value="P:proteolysis"/>
    <property type="evidence" value="ECO:0007669"/>
    <property type="project" value="UniProtKB-KW"/>
</dbReference>
<keyword evidence="7" id="KW-0378">Hydrolase</keyword>
<comment type="caution">
    <text evidence="14">The sequence shown here is derived from an EMBL/GenBank/DDBJ whole genome shotgun (WGS) entry which is preliminary data.</text>
</comment>
<keyword evidence="9 12" id="KW-1133">Transmembrane helix</keyword>
<dbReference type="AlphaFoldDB" id="A0A1J5R7I9"/>
<keyword evidence="8" id="KW-0862">Zinc</keyword>
<dbReference type="InterPro" id="IPR008915">
    <property type="entry name" value="Peptidase_M50"/>
</dbReference>
<evidence type="ECO:0000256" key="4">
    <source>
        <dbReference type="ARBA" id="ARBA00022670"/>
    </source>
</evidence>
<proteinExistence type="inferred from homology"/>
<dbReference type="PANTHER" id="PTHR39188:SF3">
    <property type="entry name" value="STAGE IV SPORULATION PROTEIN FB"/>
    <property type="match status" value="1"/>
</dbReference>
<organism evidence="14">
    <name type="scientific">mine drainage metagenome</name>
    <dbReference type="NCBI Taxonomy" id="410659"/>
    <lineage>
        <taxon>unclassified sequences</taxon>
        <taxon>metagenomes</taxon>
        <taxon>ecological metagenomes</taxon>
    </lineage>
</organism>
<dbReference type="GO" id="GO:0008237">
    <property type="term" value="F:metallopeptidase activity"/>
    <property type="evidence" value="ECO:0007669"/>
    <property type="project" value="UniProtKB-KW"/>
</dbReference>
<evidence type="ECO:0000256" key="9">
    <source>
        <dbReference type="ARBA" id="ARBA00022989"/>
    </source>
</evidence>
<evidence type="ECO:0000259" key="13">
    <source>
        <dbReference type="Pfam" id="PF02163"/>
    </source>
</evidence>
<evidence type="ECO:0000256" key="7">
    <source>
        <dbReference type="ARBA" id="ARBA00022801"/>
    </source>
</evidence>
<evidence type="ECO:0000256" key="11">
    <source>
        <dbReference type="ARBA" id="ARBA00023136"/>
    </source>
</evidence>
<name>A0A1J5R7I9_9ZZZZ</name>
<accession>A0A1J5R7I9</accession>
<feature type="transmembrane region" description="Helical" evidence="12">
    <location>
        <begin position="195"/>
        <end position="214"/>
    </location>
</feature>
<protein>
    <submittedName>
        <fullName evidence="14">Putative zinc metalloprotease Rip3</fullName>
    </submittedName>
</protein>
<feature type="transmembrane region" description="Helical" evidence="12">
    <location>
        <begin position="221"/>
        <end position="238"/>
    </location>
</feature>
<evidence type="ECO:0000256" key="5">
    <source>
        <dbReference type="ARBA" id="ARBA00022692"/>
    </source>
</evidence>
<gene>
    <name evidence="14" type="primary">rip3_1</name>
    <name evidence="14" type="ORF">GALL_267430</name>
</gene>
<evidence type="ECO:0000313" key="14">
    <source>
        <dbReference type="EMBL" id="OIQ91346.1"/>
    </source>
</evidence>
<keyword evidence="5 12" id="KW-0812">Transmembrane</keyword>
<evidence type="ECO:0000256" key="8">
    <source>
        <dbReference type="ARBA" id="ARBA00022833"/>
    </source>
</evidence>
<keyword evidence="6" id="KW-0479">Metal-binding</keyword>
<evidence type="ECO:0000256" key="2">
    <source>
        <dbReference type="ARBA" id="ARBA00004141"/>
    </source>
</evidence>
<dbReference type="GO" id="GO:0016020">
    <property type="term" value="C:membrane"/>
    <property type="evidence" value="ECO:0007669"/>
    <property type="project" value="UniProtKB-SubCell"/>
</dbReference>
<feature type="domain" description="Peptidase M50" evidence="13">
    <location>
        <begin position="62"/>
        <end position="135"/>
    </location>
</feature>
<sequence length="388" mass="39889">MTTERRDPDTTSGWVIGHVGRAPVILTPSWLIAPVVITLLFAPTVRTYAPELGAVSYLVAAAFALLLLLSVFLHELAHALVARARGQQVKELAITVWGGRTSFDAAAPTPGTSALVAVVGPVANGVVAAACWGLVQAAEPGTVVTLVLYAGLVSNVFVAVFNMLPGLPMDGGYLLEAVVWRVTGDRSRGTLAAGWFGRGVVVLVAAWILVPSLLAGRAPDLVMVGWGALIGAFLWSGAGQSISAARAQLRVRGLGLGDLGVRAVGLRDVGTVAAAIQEAVRVGADAIVVLDHDGRPRGYVDQAAAATVPVDRRTMTPLDAVTVAIPATAVVDARLTGDELVRAVGAMSQVSPVLVAVSPGPDGPTVHALIRVQDVVAALRAPRLGSRG</sequence>
<evidence type="ECO:0000256" key="6">
    <source>
        <dbReference type="ARBA" id="ARBA00022723"/>
    </source>
</evidence>
<evidence type="ECO:0000256" key="1">
    <source>
        <dbReference type="ARBA" id="ARBA00001947"/>
    </source>
</evidence>
<comment type="similarity">
    <text evidence="3">Belongs to the peptidase M50B family.</text>
</comment>
<feature type="transmembrane region" description="Helical" evidence="12">
    <location>
        <begin position="20"/>
        <end position="42"/>
    </location>
</feature>